<comment type="subcellular location">
    <subcellularLocation>
        <location evidence="1">Periplasm</location>
    </subcellularLocation>
</comment>
<dbReference type="PROSITE" id="PS51318">
    <property type="entry name" value="TAT"/>
    <property type="match status" value="1"/>
</dbReference>
<dbReference type="CDD" id="cd14748">
    <property type="entry name" value="PBP2_UgpB"/>
    <property type="match status" value="1"/>
</dbReference>
<dbReference type="RefSeq" id="WP_163155912.1">
    <property type="nucleotide sequence ID" value="NZ_VKHP01000076.1"/>
</dbReference>
<evidence type="ECO:0000313" key="4">
    <source>
        <dbReference type="EMBL" id="NEU98001.1"/>
    </source>
</evidence>
<dbReference type="SUPFAM" id="SSF53850">
    <property type="entry name" value="Periplasmic binding protein-like II"/>
    <property type="match status" value="1"/>
</dbReference>
<dbReference type="AlphaFoldDB" id="A0A6P1BK96"/>
<reference evidence="4 5" key="1">
    <citation type="journal article" date="2020" name="Arch. Microbiol.">
        <title>Bradyrhizobium uaiense sp. nov., a new highly efficient cowpea symbiont.</title>
        <authorList>
            <person name="Cabral Michel D."/>
            <person name="Azarias Guimaraes A."/>
            <person name="Martins da Costa E."/>
            <person name="Soares de Carvalho T."/>
            <person name="Balsanelli E."/>
            <person name="Willems A."/>
            <person name="Maltempi de Souza E."/>
            <person name="de Souza Moreira F.M."/>
        </authorList>
    </citation>
    <scope>NUCLEOTIDE SEQUENCE [LARGE SCALE GENOMIC DNA]</scope>
    <source>
        <strain evidence="4 5">UFLA 03-164</strain>
    </source>
</reference>
<protein>
    <submittedName>
        <fullName evidence="4">ABC transporter substrate-binding protein</fullName>
    </submittedName>
</protein>
<dbReference type="PANTHER" id="PTHR43649:SF30">
    <property type="entry name" value="ABC TRANSPORTER SUBSTRATE-BINDING PROTEIN"/>
    <property type="match status" value="1"/>
</dbReference>
<gene>
    <name evidence="4" type="ORF">FNJ47_19750</name>
</gene>
<dbReference type="EMBL" id="VKHP01000076">
    <property type="protein sequence ID" value="NEU98001.1"/>
    <property type="molecule type" value="Genomic_DNA"/>
</dbReference>
<keyword evidence="5" id="KW-1185">Reference proteome</keyword>
<comment type="similarity">
    <text evidence="2">Belongs to the bacterial solute-binding protein 1 family.</text>
</comment>
<dbReference type="InterPro" id="IPR006059">
    <property type="entry name" value="SBP"/>
</dbReference>
<dbReference type="Pfam" id="PF13416">
    <property type="entry name" value="SBP_bac_8"/>
    <property type="match status" value="1"/>
</dbReference>
<dbReference type="InterPro" id="IPR050490">
    <property type="entry name" value="Bact_solute-bd_prot1"/>
</dbReference>
<dbReference type="GO" id="GO:0042597">
    <property type="term" value="C:periplasmic space"/>
    <property type="evidence" value="ECO:0007669"/>
    <property type="project" value="UniProtKB-SubCell"/>
</dbReference>
<dbReference type="Gene3D" id="3.40.190.10">
    <property type="entry name" value="Periplasmic binding protein-like II"/>
    <property type="match status" value="2"/>
</dbReference>
<accession>A0A6P1BK96</accession>
<dbReference type="Proteomes" id="UP000468531">
    <property type="component" value="Unassembled WGS sequence"/>
</dbReference>
<name>A0A6P1BK96_9BRAD</name>
<organism evidence="4 5">
    <name type="scientific">Bradyrhizobium uaiense</name>
    <dbReference type="NCBI Taxonomy" id="2594946"/>
    <lineage>
        <taxon>Bacteria</taxon>
        <taxon>Pseudomonadati</taxon>
        <taxon>Pseudomonadota</taxon>
        <taxon>Alphaproteobacteria</taxon>
        <taxon>Hyphomicrobiales</taxon>
        <taxon>Nitrobacteraceae</taxon>
        <taxon>Bradyrhizobium</taxon>
    </lineage>
</organism>
<keyword evidence="3" id="KW-0574">Periplasm</keyword>
<sequence length="447" mass="48990">MFKADIEVEGPKQHQPSWEMDMISDLNRRDFLYRSAALSMGAALSGPTLAQSASITLRIITSTPKELYDSLCVDFMQKRPGVRVTVDTPSPDYDDLSLRVLRASISGDIPDIAFQGFNRIDLLASRGLAISMDPFMGSEGDLVSLGYQPSLLEMAKFNGKVFGLPFAISSPTLFYNLNLVERAGGNPDNLPTDWPEILDLARAIRRLGDGIMGLHYAYIGHSGAWTWMALVMSEGGEILTPDAKDIAFDSPQGLEALELFRQFGQAGQIEMSLDQTRQAFSAGKMGILGTANSYLRSAEKAAAGHFRIRAANLPLKSNAKLPVGGNAAMILTRDLDRQKVAWDFVKYMTGPEAQTKLVNTTGYIPANDIAVKKPELLGKFFAENTNAMLGVEQLPILTKWPGFPGENAIKITDLIRDHIQSVVTLRREPKAVLDDMVRGVRALLPRA</sequence>
<proteinExistence type="inferred from homology"/>
<dbReference type="PANTHER" id="PTHR43649">
    <property type="entry name" value="ARABINOSE-BINDING PROTEIN-RELATED"/>
    <property type="match status" value="1"/>
</dbReference>
<comment type="caution">
    <text evidence="4">The sequence shown here is derived from an EMBL/GenBank/DDBJ whole genome shotgun (WGS) entry which is preliminary data.</text>
</comment>
<evidence type="ECO:0000256" key="3">
    <source>
        <dbReference type="ARBA" id="ARBA00022764"/>
    </source>
</evidence>
<dbReference type="InterPro" id="IPR006311">
    <property type="entry name" value="TAT_signal"/>
</dbReference>
<evidence type="ECO:0000256" key="2">
    <source>
        <dbReference type="ARBA" id="ARBA00008520"/>
    </source>
</evidence>
<evidence type="ECO:0000313" key="5">
    <source>
        <dbReference type="Proteomes" id="UP000468531"/>
    </source>
</evidence>
<evidence type="ECO:0000256" key="1">
    <source>
        <dbReference type="ARBA" id="ARBA00004418"/>
    </source>
</evidence>